<dbReference type="GO" id="GO:0004812">
    <property type="term" value="F:aminoacyl-tRNA ligase activity"/>
    <property type="evidence" value="ECO:0007669"/>
    <property type="project" value="UniProtKB-KW"/>
</dbReference>
<evidence type="ECO:0000256" key="3">
    <source>
        <dbReference type="ARBA" id="ARBA00022840"/>
    </source>
</evidence>
<dbReference type="Pfam" id="PF00579">
    <property type="entry name" value="tRNA-synt_1b"/>
    <property type="match status" value="1"/>
</dbReference>
<dbReference type="AlphaFoldDB" id="A0A1I4JD95"/>
<keyword evidence="3" id="KW-0067">ATP-binding</keyword>
<dbReference type="InterPro" id="IPR014729">
    <property type="entry name" value="Rossmann-like_a/b/a_fold"/>
</dbReference>
<evidence type="ECO:0000313" key="7">
    <source>
        <dbReference type="Proteomes" id="UP000199550"/>
    </source>
</evidence>
<dbReference type="Gene3D" id="3.40.50.620">
    <property type="entry name" value="HUPs"/>
    <property type="match status" value="1"/>
</dbReference>
<evidence type="ECO:0000256" key="4">
    <source>
        <dbReference type="ARBA" id="ARBA00022917"/>
    </source>
</evidence>
<evidence type="ECO:0000256" key="1">
    <source>
        <dbReference type="ARBA" id="ARBA00022598"/>
    </source>
</evidence>
<dbReference type="RefSeq" id="WP_245754319.1">
    <property type="nucleotide sequence ID" value="NZ_CP072993.1"/>
</dbReference>
<dbReference type="GO" id="GO:0006418">
    <property type="term" value="P:tRNA aminoacylation for protein translation"/>
    <property type="evidence" value="ECO:0007669"/>
    <property type="project" value="InterPro"/>
</dbReference>
<organism evidence="6 7">
    <name type="scientific">Loktanella salsilacus</name>
    <dbReference type="NCBI Taxonomy" id="195913"/>
    <lineage>
        <taxon>Bacteria</taxon>
        <taxon>Pseudomonadati</taxon>
        <taxon>Pseudomonadota</taxon>
        <taxon>Alphaproteobacteria</taxon>
        <taxon>Rhodobacterales</taxon>
        <taxon>Roseobacteraceae</taxon>
        <taxon>Loktanella</taxon>
    </lineage>
</organism>
<evidence type="ECO:0000256" key="2">
    <source>
        <dbReference type="ARBA" id="ARBA00022741"/>
    </source>
</evidence>
<protein>
    <submittedName>
        <fullName evidence="6">tRNA synthetases class I (W and Y)</fullName>
    </submittedName>
</protein>
<keyword evidence="2" id="KW-0547">Nucleotide-binding</keyword>
<keyword evidence="4" id="KW-0648">Protein biosynthesis</keyword>
<evidence type="ECO:0000256" key="5">
    <source>
        <dbReference type="ARBA" id="ARBA00023146"/>
    </source>
</evidence>
<keyword evidence="5 6" id="KW-0030">Aminoacyl-tRNA synthetase</keyword>
<name>A0A1I4JD95_9RHOB</name>
<gene>
    <name evidence="6" type="ORF">SAMN04488004_13530</name>
</gene>
<accession>A0A1I4JD95</accession>
<dbReference type="Proteomes" id="UP000199550">
    <property type="component" value="Unassembled WGS sequence"/>
</dbReference>
<dbReference type="STRING" id="195913.SAMN04488004_13530"/>
<keyword evidence="1" id="KW-0436">Ligase</keyword>
<sequence>MTNYQSITGKTILTGDRPTGALHIGYYLGSLQERVELQVLNCARN</sequence>
<proteinExistence type="predicted"/>
<evidence type="ECO:0000313" key="6">
    <source>
        <dbReference type="EMBL" id="SFL64211.1"/>
    </source>
</evidence>
<reference evidence="6 7" key="1">
    <citation type="submission" date="2016-10" db="EMBL/GenBank/DDBJ databases">
        <authorList>
            <person name="de Groot N.N."/>
        </authorList>
    </citation>
    <scope>NUCLEOTIDE SEQUENCE [LARGE SCALE GENOMIC DNA]</scope>
    <source>
        <strain evidence="6 7">DSM 16199</strain>
    </source>
</reference>
<dbReference type="EMBL" id="FOTF01000035">
    <property type="protein sequence ID" value="SFL64211.1"/>
    <property type="molecule type" value="Genomic_DNA"/>
</dbReference>
<dbReference type="GO" id="GO:0005524">
    <property type="term" value="F:ATP binding"/>
    <property type="evidence" value="ECO:0007669"/>
    <property type="project" value="UniProtKB-KW"/>
</dbReference>
<keyword evidence="7" id="KW-1185">Reference proteome</keyword>
<dbReference type="SUPFAM" id="SSF52374">
    <property type="entry name" value="Nucleotidylyl transferase"/>
    <property type="match status" value="1"/>
</dbReference>
<dbReference type="InterPro" id="IPR002305">
    <property type="entry name" value="aa-tRNA-synth_Ic"/>
</dbReference>